<dbReference type="InterPro" id="IPR050186">
    <property type="entry name" value="TPT_transporter"/>
</dbReference>
<feature type="transmembrane region" description="Helical" evidence="9">
    <location>
        <begin position="450"/>
        <end position="470"/>
    </location>
</feature>
<dbReference type="SUPFAM" id="SSF103481">
    <property type="entry name" value="Multidrug resistance efflux transporter EmrE"/>
    <property type="match status" value="1"/>
</dbReference>
<dbReference type="GO" id="GO:0030659">
    <property type="term" value="C:cytoplasmic vesicle membrane"/>
    <property type="evidence" value="ECO:0007669"/>
    <property type="project" value="UniProtKB-SubCell"/>
</dbReference>
<dbReference type="EMBL" id="JAEUBE010000366">
    <property type="protein sequence ID" value="KAH3663640.1"/>
    <property type="molecule type" value="Genomic_DNA"/>
</dbReference>
<feature type="transmembrane region" description="Helical" evidence="9">
    <location>
        <begin position="281"/>
        <end position="301"/>
    </location>
</feature>
<comment type="subcellular location">
    <subcellularLocation>
        <location evidence="1 9">Cytoplasmic vesicle membrane</location>
        <topology evidence="1 9">Multi-pass membrane protein</topology>
    </subcellularLocation>
    <subcellularLocation>
        <location evidence="9">Golgi apparatus membrane</location>
        <topology evidence="9">Multi-pass membrane protein</topology>
    </subcellularLocation>
    <subcellularLocation>
        <location evidence="9">Endoplasmic reticulum membrane</location>
        <topology evidence="9">Multi-pass membrane protein</topology>
    </subcellularLocation>
</comment>
<evidence type="ECO:0000256" key="8">
    <source>
        <dbReference type="ARBA" id="ARBA00023329"/>
    </source>
</evidence>
<dbReference type="AlphaFoldDB" id="A0A9P8P1Y3"/>
<feature type="compositionally biased region" description="Low complexity" evidence="10">
    <location>
        <begin position="95"/>
        <end position="111"/>
    </location>
</feature>
<feature type="transmembrane region" description="Helical" evidence="9">
    <location>
        <begin position="476"/>
        <end position="502"/>
    </location>
</feature>
<evidence type="ECO:0000313" key="11">
    <source>
        <dbReference type="EMBL" id="KAH3663640.1"/>
    </source>
</evidence>
<evidence type="ECO:0000256" key="7">
    <source>
        <dbReference type="ARBA" id="ARBA00023136"/>
    </source>
</evidence>
<dbReference type="Pfam" id="PF08449">
    <property type="entry name" value="UAA"/>
    <property type="match status" value="1"/>
</dbReference>
<evidence type="ECO:0000256" key="5">
    <source>
        <dbReference type="ARBA" id="ARBA00022989"/>
    </source>
</evidence>
<feature type="transmembrane region" description="Helical" evidence="9">
    <location>
        <begin position="375"/>
        <end position="396"/>
    </location>
</feature>
<keyword evidence="5 9" id="KW-1133">Transmembrane helix</keyword>
<keyword evidence="4 9" id="KW-0812">Transmembrane</keyword>
<dbReference type="RefSeq" id="XP_046059976.1">
    <property type="nucleotide sequence ID" value="XM_046206185.1"/>
</dbReference>
<dbReference type="OrthoDB" id="18894at2759"/>
<evidence type="ECO:0000256" key="3">
    <source>
        <dbReference type="ARBA" id="ARBA00022597"/>
    </source>
</evidence>
<comment type="similarity">
    <text evidence="9">Belongs to the TPT transporter family. SLC35D subfamily.</text>
</comment>
<evidence type="ECO:0000313" key="12">
    <source>
        <dbReference type="Proteomes" id="UP000769157"/>
    </source>
</evidence>
<evidence type="ECO:0000256" key="6">
    <source>
        <dbReference type="ARBA" id="ARBA00023034"/>
    </source>
</evidence>
<evidence type="ECO:0000256" key="10">
    <source>
        <dbReference type="SAM" id="MobiDB-lite"/>
    </source>
</evidence>
<protein>
    <recommendedName>
        <fullName evidence="9">GDP-mannose transporter</fullName>
        <shortName evidence="9">GMT</shortName>
    </recommendedName>
</protein>
<dbReference type="GeneID" id="70237005"/>
<evidence type="ECO:0000256" key="1">
    <source>
        <dbReference type="ARBA" id="ARBA00004439"/>
    </source>
</evidence>
<feature type="transmembrane region" description="Helical" evidence="9">
    <location>
        <begin position="509"/>
        <end position="528"/>
    </location>
</feature>
<dbReference type="GO" id="GO:0005789">
    <property type="term" value="C:endoplasmic reticulum membrane"/>
    <property type="evidence" value="ECO:0007669"/>
    <property type="project" value="UniProtKB-SubCell"/>
</dbReference>
<organism evidence="11 12">
    <name type="scientific">Ogataea philodendri</name>
    <dbReference type="NCBI Taxonomy" id="1378263"/>
    <lineage>
        <taxon>Eukaryota</taxon>
        <taxon>Fungi</taxon>
        <taxon>Dikarya</taxon>
        <taxon>Ascomycota</taxon>
        <taxon>Saccharomycotina</taxon>
        <taxon>Pichiomycetes</taxon>
        <taxon>Pichiales</taxon>
        <taxon>Pichiaceae</taxon>
        <taxon>Ogataea</taxon>
    </lineage>
</organism>
<evidence type="ECO:0000256" key="2">
    <source>
        <dbReference type="ARBA" id="ARBA00022448"/>
    </source>
</evidence>
<feature type="region of interest" description="Disordered" evidence="10">
    <location>
        <begin position="1"/>
        <end position="122"/>
    </location>
</feature>
<comment type="caution">
    <text evidence="11">The sequence shown here is derived from an EMBL/GenBank/DDBJ whole genome shotgun (WGS) entry which is preliminary data.</text>
</comment>
<keyword evidence="8 9" id="KW-0968">Cytoplasmic vesicle</keyword>
<keyword evidence="9" id="KW-0256">Endoplasmic reticulum</keyword>
<keyword evidence="12" id="KW-1185">Reference proteome</keyword>
<dbReference type="GO" id="GO:0000139">
    <property type="term" value="C:Golgi membrane"/>
    <property type="evidence" value="ECO:0007669"/>
    <property type="project" value="UniProtKB-SubCell"/>
</dbReference>
<gene>
    <name evidence="11" type="ORF">OGAPHI_005041</name>
</gene>
<comment type="function">
    <text evidence="9">Involved in the import of GDP-mannose from the cytoplasm into the Golgi lumen.</text>
</comment>
<comment type="subunit">
    <text evidence="9">Homooligomer.</text>
</comment>
<keyword evidence="2 9" id="KW-0813">Transport</keyword>
<feature type="compositionally biased region" description="Basic and acidic residues" evidence="10">
    <location>
        <begin position="1"/>
        <end position="12"/>
    </location>
</feature>
<dbReference type="InterPro" id="IPR013657">
    <property type="entry name" value="SCL35B1-4/HUT1"/>
</dbReference>
<name>A0A9P8P1Y3_9ASCO</name>
<keyword evidence="7 9" id="KW-0472">Membrane</keyword>
<evidence type="ECO:0000256" key="4">
    <source>
        <dbReference type="ARBA" id="ARBA00022692"/>
    </source>
</evidence>
<keyword evidence="6 9" id="KW-0333">Golgi apparatus</keyword>
<reference evidence="11" key="1">
    <citation type="journal article" date="2021" name="Open Biol.">
        <title>Shared evolutionary footprints suggest mitochondrial oxidative damage underlies multiple complex I losses in fungi.</title>
        <authorList>
            <person name="Schikora-Tamarit M.A."/>
            <person name="Marcet-Houben M."/>
            <person name="Nosek J."/>
            <person name="Gabaldon T."/>
        </authorList>
    </citation>
    <scope>NUCLEOTIDE SEQUENCE</scope>
    <source>
        <strain evidence="11">CBS6075</strain>
    </source>
</reference>
<feature type="region of interest" description="Disordered" evidence="10">
    <location>
        <begin position="541"/>
        <end position="568"/>
    </location>
</feature>
<dbReference type="Proteomes" id="UP000769157">
    <property type="component" value="Unassembled WGS sequence"/>
</dbReference>
<feature type="transmembrane region" description="Helical" evidence="9">
    <location>
        <begin position="416"/>
        <end position="438"/>
    </location>
</feature>
<dbReference type="GO" id="GO:0055085">
    <property type="term" value="P:transmembrane transport"/>
    <property type="evidence" value="ECO:0007669"/>
    <property type="project" value="InterPro"/>
</dbReference>
<feature type="transmembrane region" description="Helical" evidence="9">
    <location>
        <begin position="175"/>
        <end position="200"/>
    </location>
</feature>
<feature type="transmembrane region" description="Helical" evidence="9">
    <location>
        <begin position="307"/>
        <end position="326"/>
    </location>
</feature>
<reference evidence="11" key="2">
    <citation type="submission" date="2021-01" db="EMBL/GenBank/DDBJ databases">
        <authorList>
            <person name="Schikora-Tamarit M.A."/>
        </authorList>
    </citation>
    <scope>NUCLEOTIDE SEQUENCE</scope>
    <source>
        <strain evidence="11">CBS6075</strain>
    </source>
</reference>
<accession>A0A9P8P1Y3</accession>
<dbReference type="PANTHER" id="PTHR11132">
    <property type="entry name" value="SOLUTE CARRIER FAMILY 35"/>
    <property type="match status" value="1"/>
</dbReference>
<keyword evidence="3 9" id="KW-0762">Sugar transport</keyword>
<dbReference type="InterPro" id="IPR037185">
    <property type="entry name" value="EmrE-like"/>
</dbReference>
<proteinExistence type="inferred from homology"/>
<sequence length="568" mass="63664">MDSDLRMSRERSTSVSTAEVVPTSIDVRKQRTSLKIVTPSKNSEEQLIDSSFSEGHSNAHRRSHSYASPLHLRTQQGLESPRVSPDPLGDTLSPSATNMNSTQSTSSSRINPFGSLSPSGTRIPDVPSPESFWYEIKKTYPHLKITLLSIFSWYCFSLGISLYNRWMFSNKNLNFSFPIIITSFHQLILFLLSLLTLAMIPRFRLNYQPYSRSLPEAEHLVGEPDNGNSSDEFNDLLESKKVQGQSYLMPVKEYLTKILPCSIASAGDIGLGNTAFRFISLSLYTMIKTSSLIFVLFWGVVFKLEKMTWRILSIVLIMTFGVILMISGQHEDDSKPAPAPTPAPESSAVGGIVPEDEDLVPALAKRLFSREMKTTHLLILGSFLVLGSSCMSGLRWALTQIMLKKNPRTTNPILTILYLSPAMSFVLLIIGCLVEGIKSFTESPIWEEKGFFMTCLLILIPGLLAFFMTLSEFVLLQYASLLTLSIAGIFKELLTIFTSWLLFDDKLSFVNLIGLAITITDIVWYNLYRFDQMQAEGLPKNKVSRPTSFEDEQPARSNGDIELDELQC</sequence>
<feature type="transmembrane region" description="Helical" evidence="9">
    <location>
        <begin position="145"/>
        <end position="163"/>
    </location>
</feature>
<evidence type="ECO:0000256" key="9">
    <source>
        <dbReference type="RuleBase" id="RU367097"/>
    </source>
</evidence>